<keyword evidence="9" id="KW-0804">Transcription</keyword>
<feature type="region of interest" description="Disordered" evidence="12">
    <location>
        <begin position="1018"/>
        <end position="1045"/>
    </location>
</feature>
<dbReference type="Pfam" id="PF00096">
    <property type="entry name" value="zf-C2H2"/>
    <property type="match status" value="5"/>
</dbReference>
<evidence type="ECO:0000256" key="11">
    <source>
        <dbReference type="PROSITE-ProRule" id="PRU00042"/>
    </source>
</evidence>
<feature type="region of interest" description="Disordered" evidence="12">
    <location>
        <begin position="523"/>
        <end position="552"/>
    </location>
</feature>
<name>A0AAD8YQJ6_9TELE</name>
<feature type="region of interest" description="Disordered" evidence="12">
    <location>
        <begin position="437"/>
        <end position="481"/>
    </location>
</feature>
<evidence type="ECO:0000256" key="3">
    <source>
        <dbReference type="ARBA" id="ARBA00022723"/>
    </source>
</evidence>
<dbReference type="GO" id="GO:0000978">
    <property type="term" value="F:RNA polymerase II cis-regulatory region sequence-specific DNA binding"/>
    <property type="evidence" value="ECO:0007669"/>
    <property type="project" value="TreeGrafter"/>
</dbReference>
<feature type="domain" description="C2H2-type" evidence="13">
    <location>
        <begin position="30"/>
        <end position="57"/>
    </location>
</feature>
<comment type="similarity">
    <text evidence="2">Belongs to the krueppel C2H2-type zinc-finger protein family.</text>
</comment>
<feature type="region of interest" description="Disordered" evidence="12">
    <location>
        <begin position="167"/>
        <end position="207"/>
    </location>
</feature>
<dbReference type="GO" id="GO:0000981">
    <property type="term" value="F:DNA-binding transcription factor activity, RNA polymerase II-specific"/>
    <property type="evidence" value="ECO:0007669"/>
    <property type="project" value="TreeGrafter"/>
</dbReference>
<feature type="compositionally biased region" description="Basic and acidic residues" evidence="12">
    <location>
        <begin position="630"/>
        <end position="640"/>
    </location>
</feature>
<evidence type="ECO:0000256" key="6">
    <source>
        <dbReference type="ARBA" id="ARBA00022833"/>
    </source>
</evidence>
<evidence type="ECO:0000313" key="14">
    <source>
        <dbReference type="EMBL" id="KAK1785488.1"/>
    </source>
</evidence>
<feature type="region of interest" description="Disordered" evidence="12">
    <location>
        <begin position="1"/>
        <end position="27"/>
    </location>
</feature>
<feature type="compositionally biased region" description="Basic and acidic residues" evidence="12">
    <location>
        <begin position="181"/>
        <end position="190"/>
    </location>
</feature>
<dbReference type="PANTHER" id="PTHR45925">
    <property type="entry name" value="ZINC FINGER PROTEIN"/>
    <property type="match status" value="1"/>
</dbReference>
<comment type="caution">
    <text evidence="14">The sequence shown here is derived from an EMBL/GenBank/DDBJ whole genome shotgun (WGS) entry which is preliminary data.</text>
</comment>
<protein>
    <recommendedName>
        <fullName evidence="13">C2H2-type domain-containing protein</fullName>
    </recommendedName>
</protein>
<accession>A0AAD8YQJ6</accession>
<dbReference type="EMBL" id="JAROKS010000026">
    <property type="protein sequence ID" value="KAK1785488.1"/>
    <property type="molecule type" value="Genomic_DNA"/>
</dbReference>
<dbReference type="FunFam" id="3.30.160.60:FF:001673">
    <property type="entry name" value="Zinc finger protein 536"/>
    <property type="match status" value="1"/>
</dbReference>
<feature type="domain" description="C2H2-type" evidence="13">
    <location>
        <begin position="1079"/>
        <end position="1102"/>
    </location>
</feature>
<dbReference type="Proteomes" id="UP001239994">
    <property type="component" value="Unassembled WGS sequence"/>
</dbReference>
<feature type="region of interest" description="Disordered" evidence="12">
    <location>
        <begin position="620"/>
        <end position="640"/>
    </location>
</feature>
<feature type="compositionally biased region" description="Acidic residues" evidence="12">
    <location>
        <begin position="191"/>
        <end position="206"/>
    </location>
</feature>
<dbReference type="InterPro" id="IPR013087">
    <property type="entry name" value="Znf_C2H2_type"/>
</dbReference>
<gene>
    <name evidence="14" type="ORF">P4O66_018860</name>
</gene>
<keyword evidence="8" id="KW-0238">DNA-binding</keyword>
<feature type="compositionally biased region" description="Low complexity" evidence="12">
    <location>
        <begin position="866"/>
        <end position="881"/>
    </location>
</feature>
<evidence type="ECO:0000256" key="4">
    <source>
        <dbReference type="ARBA" id="ARBA00022737"/>
    </source>
</evidence>
<dbReference type="Gene3D" id="3.30.160.60">
    <property type="entry name" value="Classic Zinc Finger"/>
    <property type="match status" value="6"/>
</dbReference>
<dbReference type="InterPro" id="IPR051967">
    <property type="entry name" value="Krueppel_C2H2-ZF"/>
</dbReference>
<feature type="compositionally biased region" description="Polar residues" evidence="12">
    <location>
        <begin position="1019"/>
        <end position="1031"/>
    </location>
</feature>
<dbReference type="FunFam" id="3.30.160.60:FF:000761">
    <property type="entry name" value="Zinc finger protein 449"/>
    <property type="match status" value="1"/>
</dbReference>
<evidence type="ECO:0000256" key="1">
    <source>
        <dbReference type="ARBA" id="ARBA00004123"/>
    </source>
</evidence>
<evidence type="ECO:0000256" key="9">
    <source>
        <dbReference type="ARBA" id="ARBA00023163"/>
    </source>
</evidence>
<feature type="compositionally biased region" description="Basic and acidic residues" evidence="12">
    <location>
        <begin position="761"/>
        <end position="771"/>
    </location>
</feature>
<dbReference type="GO" id="GO:0008270">
    <property type="term" value="F:zinc ion binding"/>
    <property type="evidence" value="ECO:0007669"/>
    <property type="project" value="UniProtKB-KW"/>
</dbReference>
<feature type="region of interest" description="Disordered" evidence="12">
    <location>
        <begin position="711"/>
        <end position="912"/>
    </location>
</feature>
<dbReference type="Pfam" id="PF12874">
    <property type="entry name" value="zf-met"/>
    <property type="match status" value="1"/>
</dbReference>
<keyword evidence="4" id="KW-0677">Repeat</keyword>
<dbReference type="GO" id="GO:0005634">
    <property type="term" value="C:nucleus"/>
    <property type="evidence" value="ECO:0007669"/>
    <property type="project" value="UniProtKB-SubCell"/>
</dbReference>
<dbReference type="SMART" id="SM00355">
    <property type="entry name" value="ZnF_C2H2"/>
    <property type="match status" value="10"/>
</dbReference>
<feature type="domain" description="C2H2-type" evidence="13">
    <location>
        <begin position="147"/>
        <end position="175"/>
    </location>
</feature>
<evidence type="ECO:0000313" key="15">
    <source>
        <dbReference type="Proteomes" id="UP001239994"/>
    </source>
</evidence>
<feature type="compositionally biased region" description="Polar residues" evidence="12">
    <location>
        <begin position="532"/>
        <end position="541"/>
    </location>
</feature>
<feature type="domain" description="C2H2-type" evidence="13">
    <location>
        <begin position="1051"/>
        <end position="1078"/>
    </location>
</feature>
<keyword evidence="3" id="KW-0479">Metal-binding</keyword>
<feature type="domain" description="C2H2-type" evidence="13">
    <location>
        <begin position="481"/>
        <end position="509"/>
    </location>
</feature>
<evidence type="ECO:0000256" key="2">
    <source>
        <dbReference type="ARBA" id="ARBA00006991"/>
    </source>
</evidence>
<evidence type="ECO:0000259" key="13">
    <source>
        <dbReference type="PROSITE" id="PS50157"/>
    </source>
</evidence>
<dbReference type="PANTHER" id="PTHR45925:SF3">
    <property type="entry name" value="ZINC FINGER PROTEIN 516"/>
    <property type="match status" value="1"/>
</dbReference>
<evidence type="ECO:0000256" key="5">
    <source>
        <dbReference type="ARBA" id="ARBA00022771"/>
    </source>
</evidence>
<feature type="domain" description="C2H2-type" evidence="13">
    <location>
        <begin position="284"/>
        <end position="311"/>
    </location>
</feature>
<evidence type="ECO:0000256" key="10">
    <source>
        <dbReference type="ARBA" id="ARBA00023242"/>
    </source>
</evidence>
<dbReference type="PROSITE" id="PS00028">
    <property type="entry name" value="ZINC_FINGER_C2H2_1"/>
    <property type="match status" value="6"/>
</dbReference>
<feature type="region of interest" description="Disordered" evidence="12">
    <location>
        <begin position="249"/>
        <end position="269"/>
    </location>
</feature>
<evidence type="ECO:0000256" key="8">
    <source>
        <dbReference type="ARBA" id="ARBA00023125"/>
    </source>
</evidence>
<feature type="compositionally biased region" description="Polar residues" evidence="12">
    <location>
        <begin position="826"/>
        <end position="841"/>
    </location>
</feature>
<dbReference type="SUPFAM" id="SSF57667">
    <property type="entry name" value="beta-beta-alpha zinc fingers"/>
    <property type="match status" value="4"/>
</dbReference>
<keyword evidence="10" id="KW-0539">Nucleus</keyword>
<feature type="region of interest" description="Disordered" evidence="12">
    <location>
        <begin position="83"/>
        <end position="125"/>
    </location>
</feature>
<dbReference type="InterPro" id="IPR036236">
    <property type="entry name" value="Znf_C2H2_sf"/>
</dbReference>
<organism evidence="14 15">
    <name type="scientific">Electrophorus voltai</name>
    <dbReference type="NCBI Taxonomy" id="2609070"/>
    <lineage>
        <taxon>Eukaryota</taxon>
        <taxon>Metazoa</taxon>
        <taxon>Chordata</taxon>
        <taxon>Craniata</taxon>
        <taxon>Vertebrata</taxon>
        <taxon>Euteleostomi</taxon>
        <taxon>Actinopterygii</taxon>
        <taxon>Neopterygii</taxon>
        <taxon>Teleostei</taxon>
        <taxon>Ostariophysi</taxon>
        <taxon>Gymnotiformes</taxon>
        <taxon>Gymnotoidei</taxon>
        <taxon>Gymnotidae</taxon>
        <taxon>Electrophorus</taxon>
    </lineage>
</organism>
<feature type="compositionally biased region" description="Basic and acidic residues" evidence="12">
    <location>
        <begin position="542"/>
        <end position="552"/>
    </location>
</feature>
<dbReference type="PROSITE" id="PS50157">
    <property type="entry name" value="ZINC_FINGER_C2H2_2"/>
    <property type="match status" value="8"/>
</dbReference>
<feature type="region of interest" description="Disordered" evidence="12">
    <location>
        <begin position="1109"/>
        <end position="1139"/>
    </location>
</feature>
<keyword evidence="6" id="KW-0862">Zinc</keyword>
<feature type="domain" description="C2H2-type" evidence="13">
    <location>
        <begin position="228"/>
        <end position="255"/>
    </location>
</feature>
<proteinExistence type="inferred from homology"/>
<feature type="compositionally biased region" description="Basic and acidic residues" evidence="12">
    <location>
        <begin position="795"/>
        <end position="814"/>
    </location>
</feature>
<evidence type="ECO:0000256" key="7">
    <source>
        <dbReference type="ARBA" id="ARBA00023015"/>
    </source>
</evidence>
<evidence type="ECO:0000256" key="12">
    <source>
        <dbReference type="SAM" id="MobiDB-lite"/>
    </source>
</evidence>
<dbReference type="Pfam" id="PF13909">
    <property type="entry name" value="zf-H2C2_5"/>
    <property type="match status" value="1"/>
</dbReference>
<keyword evidence="15" id="KW-1185">Reference proteome</keyword>
<feature type="domain" description="C2H2-type" evidence="13">
    <location>
        <begin position="58"/>
        <end position="80"/>
    </location>
</feature>
<keyword evidence="5 11" id="KW-0863">Zinc-finger</keyword>
<comment type="subcellular location">
    <subcellularLocation>
        <location evidence="1">Nucleus</location>
    </subcellularLocation>
</comment>
<sequence>MEVERQEIPVDSSPSQVARGDVDEEKAQGHNCELCGRTFPFLSSLSQHMRKHTGEKPYKCPYCQHRAAQKGSLKAHIRSHKLDGVSPSEVASAEDEGVDKEGGVPEEQCSSPTESTSACNRVVDGEEAAKARKKAVKKERPAGEGGRQCSLCRKRLRSQAELEQHMQELHDAAAEEQPPARPERALPTREDAEDGTGPEEAEEEGGEFGAPAWSLRAHEKKHQGAPHHGCRICGRRFREPWFLRSHMKTHAGRARPKSDSEQTATVNEVPQDEGALARAACLYELCGKCGNFFHSRKSLRLHERVHKRAGQGVGQAAGDAHDSSSPLTKRRFLERLSLKAAGDAEKVSAGDLGKRIPELDPVSSYQAWQLATRGRVVEVSEKGLGWDERLADADVAYDREKGEYVLLRQDKRKKQLDASPGIPSKKKRGAATLGSMAAFPEHPRGGGQVPAMDGSAAESSGDSGYRPSPRHGRKNSQSKTSECLECGKGFRTQQQMVIHMLIRHGGMSNCINGVSLQDLFSKKQSGLPKPADSTTTSNHLNDQSHQDGTDKKPYACDHCDFSASELSAIAAHVHVQHTAVSVWDQRPEALADTPSQSHTPSTSHSGFPRLRNALLQQTRWPSFSPTHPESPAEGKSKGHRGAVADRLDAGLLNLSVEVDGPKEAAPASGQNGLVRHQCPYCAHATLYPEVLWIHQRVAHRVDSAALVPKWAPRNSLGRPKSALDFKRRTGPPPFLEGKDCPSLPKARAFRTSSPGPSRTGPHRDDPQRDSLELAQGKCQHDGPPARPAKHKAGRSRVDEVRVPRSDAEARRRVATEASPVGPAASPQKTGSPKTGSRTGESSLFPHEGLRSMLSSKHNASGHRSPAHQAPQAPNRAQPRAQDTQASVGYDPWSRLGLAKPSSHSQPKRQQAADGAEALTDIFSFLKKCSPHDLATLYQHWGFSNIMMEQTGKSLYRMWRVNSWGQFARLVLAAAAIELNCGEAEEAFVRCPAGYRQHSSCMLIAQRLALTMRHPDLHSAANSLSHGSSPQQHGAAGVGAGMVSSGQHQGEHVCPVCGKSFSQPSHYRTHMRSHTGERPFRCQYCSYSASQKGNLKTHVQTVHRLTFDNAQYPDRNLRHAPSDDPSLPSSPVTSHTAPTS</sequence>
<feature type="compositionally biased region" description="Low complexity" evidence="12">
    <location>
        <begin position="453"/>
        <end position="464"/>
    </location>
</feature>
<dbReference type="FunFam" id="3.30.160.60:FF:000075">
    <property type="entry name" value="Putative zinc finger protein 536"/>
    <property type="match status" value="1"/>
</dbReference>
<reference evidence="14" key="1">
    <citation type="submission" date="2023-03" db="EMBL/GenBank/DDBJ databases">
        <title>Electrophorus voltai genome.</title>
        <authorList>
            <person name="Bian C."/>
        </authorList>
    </citation>
    <scope>NUCLEOTIDE SEQUENCE</scope>
    <source>
        <strain evidence="14">CB-2022</strain>
        <tissue evidence="14">Muscle</tissue>
    </source>
</reference>
<feature type="compositionally biased region" description="Polar residues" evidence="12">
    <location>
        <begin position="108"/>
        <end position="119"/>
    </location>
</feature>
<dbReference type="AlphaFoldDB" id="A0AAD8YQJ6"/>
<keyword evidence="7" id="KW-0805">Transcription regulation</keyword>